<gene>
    <name evidence="2" type="ORF">EV356DRAFT_332634</name>
</gene>
<dbReference type="InterPro" id="IPR039970">
    <property type="entry name" value="TF_Grauzone"/>
</dbReference>
<feature type="compositionally biased region" description="Acidic residues" evidence="1">
    <location>
        <begin position="194"/>
        <end position="212"/>
    </location>
</feature>
<dbReference type="EMBL" id="ML991777">
    <property type="protein sequence ID" value="KAF2237999.1"/>
    <property type="molecule type" value="Genomic_DNA"/>
</dbReference>
<dbReference type="PANTHER" id="PTHR23225">
    <property type="entry name" value="ZINC FINGER PROTEIN"/>
    <property type="match status" value="1"/>
</dbReference>
<accession>A0A6A6HJJ8</accession>
<feature type="region of interest" description="Disordered" evidence="1">
    <location>
        <begin position="136"/>
        <end position="161"/>
    </location>
</feature>
<evidence type="ECO:0000313" key="2">
    <source>
        <dbReference type="EMBL" id="KAF2237999.1"/>
    </source>
</evidence>
<evidence type="ECO:0000256" key="1">
    <source>
        <dbReference type="SAM" id="MobiDB-lite"/>
    </source>
</evidence>
<feature type="compositionally biased region" description="Basic and acidic residues" evidence="1">
    <location>
        <begin position="137"/>
        <end position="154"/>
    </location>
</feature>
<reference evidence="2" key="1">
    <citation type="journal article" date="2020" name="Stud. Mycol.">
        <title>101 Dothideomycetes genomes: a test case for predicting lifestyles and emergence of pathogens.</title>
        <authorList>
            <person name="Haridas S."/>
            <person name="Albert R."/>
            <person name="Binder M."/>
            <person name="Bloem J."/>
            <person name="Labutti K."/>
            <person name="Salamov A."/>
            <person name="Andreopoulos B."/>
            <person name="Baker S."/>
            <person name="Barry K."/>
            <person name="Bills G."/>
            <person name="Bluhm B."/>
            <person name="Cannon C."/>
            <person name="Castanera R."/>
            <person name="Culley D."/>
            <person name="Daum C."/>
            <person name="Ezra D."/>
            <person name="Gonzalez J."/>
            <person name="Henrissat B."/>
            <person name="Kuo A."/>
            <person name="Liang C."/>
            <person name="Lipzen A."/>
            <person name="Lutzoni F."/>
            <person name="Magnuson J."/>
            <person name="Mondo S."/>
            <person name="Nolan M."/>
            <person name="Ohm R."/>
            <person name="Pangilinan J."/>
            <person name="Park H.-J."/>
            <person name="Ramirez L."/>
            <person name="Alfaro M."/>
            <person name="Sun H."/>
            <person name="Tritt A."/>
            <person name="Yoshinaga Y."/>
            <person name="Zwiers L.-H."/>
            <person name="Turgeon B."/>
            <person name="Goodwin S."/>
            <person name="Spatafora J."/>
            <person name="Crous P."/>
            <person name="Grigoriev I."/>
        </authorList>
    </citation>
    <scope>NUCLEOTIDE SEQUENCE</scope>
    <source>
        <strain evidence="2">Tuck. ex Michener</strain>
    </source>
</reference>
<proteinExistence type="predicted"/>
<evidence type="ECO:0000313" key="3">
    <source>
        <dbReference type="Proteomes" id="UP000800092"/>
    </source>
</evidence>
<organism evidence="2 3">
    <name type="scientific">Viridothelium virens</name>
    <name type="common">Speckled blister lichen</name>
    <name type="synonym">Trypethelium virens</name>
    <dbReference type="NCBI Taxonomy" id="1048519"/>
    <lineage>
        <taxon>Eukaryota</taxon>
        <taxon>Fungi</taxon>
        <taxon>Dikarya</taxon>
        <taxon>Ascomycota</taxon>
        <taxon>Pezizomycotina</taxon>
        <taxon>Dothideomycetes</taxon>
        <taxon>Dothideomycetes incertae sedis</taxon>
        <taxon>Trypetheliales</taxon>
        <taxon>Trypetheliaceae</taxon>
        <taxon>Viridothelium</taxon>
    </lineage>
</organism>
<dbReference type="Proteomes" id="UP000800092">
    <property type="component" value="Unassembled WGS sequence"/>
</dbReference>
<evidence type="ECO:0008006" key="4">
    <source>
        <dbReference type="Google" id="ProtNLM"/>
    </source>
</evidence>
<keyword evidence="3" id="KW-1185">Reference proteome</keyword>
<name>A0A6A6HJJ8_VIRVR</name>
<dbReference type="AlphaFoldDB" id="A0A6A6HJJ8"/>
<feature type="compositionally biased region" description="Polar residues" evidence="1">
    <location>
        <begin position="246"/>
        <end position="265"/>
    </location>
</feature>
<dbReference type="OrthoDB" id="5388486at2759"/>
<sequence>METPMQVFEDLPDVPLGTAVLGHQTHFGFNAPLKVPAMTRYLEGPDSNPLYRNFRRSSPDSTTRSCSSGQSFNRFTGEDHILDRSYCLSPRSNMFSWSDTHGSGFERGESRSYSHGSFADTVACISPCDLQHYPDAPQEHTDLDALEIRPDPRARPSWPARYPAEVTEIELGDADENHDSQDGTVMSENETLIDAEGDDIDENERDDIDDDTYSPRKTRASTMSARRRSGPQQKLKSTTRGHKRSTSAASTSNKVTKTTSAQTTRARYRASARGDASTHSPTTSPTTAGGGGHSNSNSSVNANNAANAVRPFPCPLATYNCPSAFGSKNEWKRHISSQHLRLGYWRCDLCVDHADRHNDFNRKDLFTQHLRRMHAAELQQQQQQSVSTSASGPGGAGQKQGEGGGGGGNGGGGSGAGNSTTDAETEIVKRCYRELRQPPMVSACLFCSKRFEGPGTWEERVEHVGKHFEHDRKAGQDPVPTERWMVDQDLQRWLLDEGMIGRNGGDWEIRDGSAKGEM</sequence>
<dbReference type="GO" id="GO:0003700">
    <property type="term" value="F:DNA-binding transcription factor activity"/>
    <property type="evidence" value="ECO:0007669"/>
    <property type="project" value="InterPro"/>
</dbReference>
<feature type="region of interest" description="Disordered" evidence="1">
    <location>
        <begin position="194"/>
        <end position="302"/>
    </location>
</feature>
<dbReference type="PANTHER" id="PTHR23225:SF2">
    <property type="entry name" value="AT09679P-RELATED"/>
    <property type="match status" value="1"/>
</dbReference>
<feature type="compositionally biased region" description="Low complexity" evidence="1">
    <location>
        <begin position="277"/>
        <end position="287"/>
    </location>
</feature>
<protein>
    <recommendedName>
        <fullName evidence="4">C2H2-type domain-containing protein</fullName>
    </recommendedName>
</protein>
<feature type="compositionally biased region" description="Gly residues" evidence="1">
    <location>
        <begin position="392"/>
        <end position="416"/>
    </location>
</feature>
<feature type="region of interest" description="Disordered" evidence="1">
    <location>
        <begin position="376"/>
        <end position="421"/>
    </location>
</feature>
<dbReference type="Gene3D" id="3.30.160.60">
    <property type="entry name" value="Classic Zinc Finger"/>
    <property type="match status" value="1"/>
</dbReference>